<dbReference type="EMBL" id="JALHAT010000007">
    <property type="protein sequence ID" value="MCJ1960402.1"/>
    <property type="molecule type" value="Genomic_DNA"/>
</dbReference>
<evidence type="ECO:0000313" key="3">
    <source>
        <dbReference type="EMBL" id="MCJ1960402.1"/>
    </source>
</evidence>
<dbReference type="RefSeq" id="WP_243798489.1">
    <property type="nucleotide sequence ID" value="NZ_JALHAT010000007.1"/>
</dbReference>
<feature type="compositionally biased region" description="Low complexity" evidence="1">
    <location>
        <begin position="8"/>
        <end position="27"/>
    </location>
</feature>
<comment type="caution">
    <text evidence="3">The sequence shown here is derived from an EMBL/GenBank/DDBJ whole genome shotgun (WGS) entry which is preliminary data.</text>
</comment>
<sequence length="309" mass="32411">MEQASQTPADVAQPDDPAPGSAPASDSAKVRRLWLVCNPASGSNDAQTQREAKQALKSAGFDVARTLYFPDDPAPKAADLDAEGVEVVATFGGDGTVHAVVTGLFGWGGAVLVLPGGTMNLLAKTLHGPARAAEIAARLESGEGRRVRTPVIDTRHGTALTGVLAGPGTIWNEVREALRDANLVEVVATARQAISYSTNGPKVVCAEIDCGREDGYAAITVNPGEEGLSARGYYAHSLADYAGQGIALLNRNFRNGPHDDLGIHQRIRLVCPAGEPMGLLIDGEPFDGEPEEIFELAPCEVDLIATREV</sequence>
<dbReference type="Pfam" id="PF00781">
    <property type="entry name" value="DAGK_cat"/>
    <property type="match status" value="1"/>
</dbReference>
<name>A0ABT0AB35_9SPHN</name>
<evidence type="ECO:0000259" key="2">
    <source>
        <dbReference type="PROSITE" id="PS50146"/>
    </source>
</evidence>
<dbReference type="InterPro" id="IPR001206">
    <property type="entry name" value="Diacylglycerol_kinase_cat_dom"/>
</dbReference>
<proteinExistence type="predicted"/>
<dbReference type="PROSITE" id="PS50146">
    <property type="entry name" value="DAGK"/>
    <property type="match status" value="1"/>
</dbReference>
<evidence type="ECO:0000313" key="4">
    <source>
        <dbReference type="Proteomes" id="UP001162802"/>
    </source>
</evidence>
<dbReference type="InterPro" id="IPR016064">
    <property type="entry name" value="NAD/diacylglycerol_kinase_sf"/>
</dbReference>
<reference evidence="3" key="1">
    <citation type="submission" date="2022-03" db="EMBL/GenBank/DDBJ databases">
        <title>Identification of a novel bacterium isolated from mangrove sediments.</title>
        <authorList>
            <person name="Pan X."/>
        </authorList>
    </citation>
    <scope>NUCLEOTIDE SEQUENCE</scope>
    <source>
        <strain evidence="3">B2637</strain>
    </source>
</reference>
<dbReference type="GO" id="GO:0016301">
    <property type="term" value="F:kinase activity"/>
    <property type="evidence" value="ECO:0007669"/>
    <property type="project" value="UniProtKB-KW"/>
</dbReference>
<keyword evidence="3" id="KW-0808">Transferase</keyword>
<dbReference type="Proteomes" id="UP001162802">
    <property type="component" value="Unassembled WGS sequence"/>
</dbReference>
<protein>
    <submittedName>
        <fullName evidence="3">Diacylglycerol kinase</fullName>
    </submittedName>
</protein>
<dbReference type="InterPro" id="IPR017438">
    <property type="entry name" value="ATP-NAD_kinase_N"/>
</dbReference>
<gene>
    <name evidence="3" type="ORF">MTR65_06910</name>
</gene>
<feature type="domain" description="DAGKc" evidence="2">
    <location>
        <begin position="28"/>
        <end position="156"/>
    </location>
</feature>
<feature type="region of interest" description="Disordered" evidence="1">
    <location>
        <begin position="1"/>
        <end position="28"/>
    </location>
</feature>
<accession>A0ABT0AB35</accession>
<keyword evidence="3" id="KW-0418">Kinase</keyword>
<keyword evidence="4" id="KW-1185">Reference proteome</keyword>
<dbReference type="SUPFAM" id="SSF111331">
    <property type="entry name" value="NAD kinase/diacylglycerol kinase-like"/>
    <property type="match status" value="1"/>
</dbReference>
<dbReference type="SMART" id="SM00046">
    <property type="entry name" value="DAGKc"/>
    <property type="match status" value="1"/>
</dbReference>
<evidence type="ECO:0000256" key="1">
    <source>
        <dbReference type="SAM" id="MobiDB-lite"/>
    </source>
</evidence>
<dbReference type="Gene3D" id="3.40.50.10330">
    <property type="entry name" value="Probable inorganic polyphosphate/atp-NAD kinase, domain 1"/>
    <property type="match status" value="1"/>
</dbReference>
<organism evidence="3 4">
    <name type="scientific">Novosphingobium mangrovi</name>
    <name type="common">ex Hu et al. 2023</name>
    <dbReference type="NCBI Taxonomy" id="2930094"/>
    <lineage>
        <taxon>Bacteria</taxon>
        <taxon>Pseudomonadati</taxon>
        <taxon>Pseudomonadota</taxon>
        <taxon>Alphaproteobacteria</taxon>
        <taxon>Sphingomonadales</taxon>
        <taxon>Sphingomonadaceae</taxon>
        <taxon>Novosphingobium</taxon>
    </lineage>
</organism>